<keyword evidence="3" id="KW-0611">Plant defense</keyword>
<proteinExistence type="predicted"/>
<evidence type="ECO:0000259" key="6">
    <source>
        <dbReference type="Pfam" id="PF18052"/>
    </source>
</evidence>
<dbReference type="AlphaFoldDB" id="A0AAW2VLB3"/>
<dbReference type="InterPro" id="IPR027417">
    <property type="entry name" value="P-loop_NTPase"/>
</dbReference>
<dbReference type="GO" id="GO:0043531">
    <property type="term" value="F:ADP binding"/>
    <property type="evidence" value="ECO:0007669"/>
    <property type="project" value="InterPro"/>
</dbReference>
<feature type="domain" description="Disease resistance N-terminal" evidence="6">
    <location>
        <begin position="3"/>
        <end position="84"/>
    </location>
</feature>
<dbReference type="Pfam" id="PF00931">
    <property type="entry name" value="NB-ARC"/>
    <property type="match status" value="1"/>
</dbReference>
<dbReference type="Pfam" id="PF18052">
    <property type="entry name" value="Rx_N"/>
    <property type="match status" value="1"/>
</dbReference>
<protein>
    <submittedName>
        <fullName evidence="7">Disease resistance protein RGA4</fullName>
    </submittedName>
</protein>
<organism evidence="7">
    <name type="scientific">Sesamum radiatum</name>
    <name type="common">Black benniseed</name>
    <dbReference type="NCBI Taxonomy" id="300843"/>
    <lineage>
        <taxon>Eukaryota</taxon>
        <taxon>Viridiplantae</taxon>
        <taxon>Streptophyta</taxon>
        <taxon>Embryophyta</taxon>
        <taxon>Tracheophyta</taxon>
        <taxon>Spermatophyta</taxon>
        <taxon>Magnoliopsida</taxon>
        <taxon>eudicotyledons</taxon>
        <taxon>Gunneridae</taxon>
        <taxon>Pentapetalae</taxon>
        <taxon>asterids</taxon>
        <taxon>lamiids</taxon>
        <taxon>Lamiales</taxon>
        <taxon>Pedaliaceae</taxon>
        <taxon>Sesamum</taxon>
    </lineage>
</organism>
<accession>A0AAW2VLB3</accession>
<evidence type="ECO:0000256" key="2">
    <source>
        <dbReference type="ARBA" id="ARBA00022741"/>
    </source>
</evidence>
<keyword evidence="4" id="KW-0175">Coiled coil</keyword>
<reference evidence="7" key="2">
    <citation type="journal article" date="2024" name="Plant">
        <title>Genomic evolution and insights into agronomic trait innovations of Sesamum species.</title>
        <authorList>
            <person name="Miao H."/>
            <person name="Wang L."/>
            <person name="Qu L."/>
            <person name="Liu H."/>
            <person name="Sun Y."/>
            <person name="Le M."/>
            <person name="Wang Q."/>
            <person name="Wei S."/>
            <person name="Zheng Y."/>
            <person name="Lin W."/>
            <person name="Duan Y."/>
            <person name="Cao H."/>
            <person name="Xiong S."/>
            <person name="Wang X."/>
            <person name="Wei L."/>
            <person name="Li C."/>
            <person name="Ma Q."/>
            <person name="Ju M."/>
            <person name="Zhao R."/>
            <person name="Li G."/>
            <person name="Mu C."/>
            <person name="Tian Q."/>
            <person name="Mei H."/>
            <person name="Zhang T."/>
            <person name="Gao T."/>
            <person name="Zhang H."/>
        </authorList>
    </citation>
    <scope>NUCLEOTIDE SEQUENCE</scope>
    <source>
        <tissue evidence="7">Leaf</tissue>
    </source>
</reference>
<reference evidence="7" key="1">
    <citation type="submission" date="2020-06" db="EMBL/GenBank/DDBJ databases">
        <authorList>
            <person name="Li T."/>
            <person name="Hu X."/>
            <person name="Zhang T."/>
            <person name="Song X."/>
            <person name="Zhang H."/>
            <person name="Dai N."/>
            <person name="Sheng W."/>
            <person name="Hou X."/>
            <person name="Wei L."/>
        </authorList>
    </citation>
    <scope>NUCLEOTIDE SEQUENCE</scope>
    <source>
        <strain evidence="7">G02</strain>
        <tissue evidence="7">Leaf</tissue>
    </source>
</reference>
<feature type="coiled-coil region" evidence="4">
    <location>
        <begin position="21"/>
        <end position="48"/>
    </location>
</feature>
<evidence type="ECO:0000256" key="3">
    <source>
        <dbReference type="ARBA" id="ARBA00022821"/>
    </source>
</evidence>
<comment type="caution">
    <text evidence="7">The sequence shown here is derived from an EMBL/GenBank/DDBJ whole genome shotgun (WGS) entry which is preliminary data.</text>
</comment>
<dbReference type="GO" id="GO:0006952">
    <property type="term" value="P:defense response"/>
    <property type="evidence" value="ECO:0007669"/>
    <property type="project" value="UniProtKB-KW"/>
</dbReference>
<evidence type="ECO:0000256" key="1">
    <source>
        <dbReference type="ARBA" id="ARBA00022737"/>
    </source>
</evidence>
<dbReference type="Gene3D" id="1.20.5.4130">
    <property type="match status" value="1"/>
</dbReference>
<dbReference type="InterPro" id="IPR002182">
    <property type="entry name" value="NB-ARC"/>
</dbReference>
<dbReference type="EMBL" id="JACGWJ010000003">
    <property type="protein sequence ID" value="KAL0429876.1"/>
    <property type="molecule type" value="Genomic_DNA"/>
</dbReference>
<evidence type="ECO:0000313" key="7">
    <source>
        <dbReference type="EMBL" id="KAL0429876.1"/>
    </source>
</evidence>
<dbReference type="PANTHER" id="PTHR19338">
    <property type="entry name" value="TRANSLOCASE OF INNER MITOCHONDRIAL MEMBRANE 13 HOMOLOG"/>
    <property type="match status" value="1"/>
</dbReference>
<dbReference type="Gene3D" id="3.40.50.300">
    <property type="entry name" value="P-loop containing nucleotide triphosphate hydrolases"/>
    <property type="match status" value="1"/>
</dbReference>
<evidence type="ECO:0000259" key="5">
    <source>
        <dbReference type="Pfam" id="PF00931"/>
    </source>
</evidence>
<dbReference type="InterPro" id="IPR041118">
    <property type="entry name" value="Rx_N"/>
</dbReference>
<dbReference type="SUPFAM" id="SSF52540">
    <property type="entry name" value="P-loop containing nucleoside triphosphate hydrolases"/>
    <property type="match status" value="1"/>
</dbReference>
<dbReference type="PANTHER" id="PTHR19338:SF37">
    <property type="entry name" value="DISEASE RESISTANCE PROTEIN RGA4"/>
    <property type="match status" value="1"/>
</dbReference>
<feature type="domain" description="NB-ARC" evidence="5">
    <location>
        <begin position="176"/>
        <end position="230"/>
    </location>
</feature>
<sequence>MSVFAVLERLAPFVEKEVNLAVNSKQDIQSLSSKLKQIQEVLLDAERRGVTDITVKTWLEKLQELSYEVDDVLDEWETRNLQLQIQKFEGTDEVNHATLGQKVLHLVRSFYMRFQHVVDHRSIALETKELNERLDLILEEKEKFNFLASGSENLGESKRVESTSFVDESSVYGRKSDKDNLLGKLLSEEEGIGTKIVSLVGPGGLGKTTLAQSLYNDSKTKETFELRSWI</sequence>
<gene>
    <name evidence="7" type="ORF">Sradi_0613600</name>
</gene>
<keyword evidence="1" id="KW-0677">Repeat</keyword>
<evidence type="ECO:0000256" key="4">
    <source>
        <dbReference type="SAM" id="Coils"/>
    </source>
</evidence>
<keyword evidence="2" id="KW-0547">Nucleotide-binding</keyword>
<name>A0AAW2VLB3_SESRA</name>